<reference evidence="10" key="1">
    <citation type="journal article" date="2019" name="Int. J. Syst. Evol. Microbiol.">
        <title>The Global Catalogue of Microorganisms (GCM) 10K type strain sequencing project: providing services to taxonomists for standard genome sequencing and annotation.</title>
        <authorList>
            <consortium name="The Broad Institute Genomics Platform"/>
            <consortium name="The Broad Institute Genome Sequencing Center for Infectious Disease"/>
            <person name="Wu L."/>
            <person name="Ma J."/>
        </authorList>
    </citation>
    <scope>NUCLEOTIDE SEQUENCE [LARGE SCALE GENOMIC DNA]</scope>
    <source>
        <strain evidence="10">JCM 4738</strain>
    </source>
</reference>
<dbReference type="CDD" id="cd02440">
    <property type="entry name" value="AdoMet_MTases"/>
    <property type="match status" value="1"/>
</dbReference>
<dbReference type="GO" id="GO:0008168">
    <property type="term" value="F:methyltransferase activity"/>
    <property type="evidence" value="ECO:0007669"/>
    <property type="project" value="UniProtKB-KW"/>
</dbReference>
<dbReference type="SUPFAM" id="SSF53335">
    <property type="entry name" value="S-adenosyl-L-methionine-dependent methyltransferases"/>
    <property type="match status" value="1"/>
</dbReference>
<evidence type="ECO:0000256" key="5">
    <source>
        <dbReference type="ARBA" id="ARBA00022691"/>
    </source>
</evidence>
<dbReference type="PROSITE" id="PS00092">
    <property type="entry name" value="N6_MTASE"/>
    <property type="match status" value="1"/>
</dbReference>
<feature type="domain" description="Type II methyltransferase M.TaqI-like" evidence="7">
    <location>
        <begin position="99"/>
        <end position="199"/>
    </location>
</feature>
<feature type="domain" description="Type II methyltransferase M.Eco57I C-terminal" evidence="8">
    <location>
        <begin position="252"/>
        <end position="501"/>
    </location>
</feature>
<dbReference type="PANTHER" id="PTHR33841:SF5">
    <property type="entry name" value="DNA METHYLASE (MODIFICATION METHYLASE) (METHYLTRANSFERASE)-RELATED"/>
    <property type="match status" value="1"/>
</dbReference>
<dbReference type="PANTHER" id="PTHR33841">
    <property type="entry name" value="DNA METHYLTRANSFERASE YEEA-RELATED"/>
    <property type="match status" value="1"/>
</dbReference>
<dbReference type="Pfam" id="PF07669">
    <property type="entry name" value="Eco57I"/>
    <property type="match status" value="1"/>
</dbReference>
<keyword evidence="10" id="KW-1185">Reference proteome</keyword>
<comment type="catalytic activity">
    <reaction evidence="6">
        <text>a 2'-deoxyadenosine in DNA + S-adenosyl-L-methionine = an N(6)-methyl-2'-deoxyadenosine in DNA + S-adenosyl-L-homocysteine + H(+)</text>
        <dbReference type="Rhea" id="RHEA:15197"/>
        <dbReference type="Rhea" id="RHEA-COMP:12418"/>
        <dbReference type="Rhea" id="RHEA-COMP:12419"/>
        <dbReference type="ChEBI" id="CHEBI:15378"/>
        <dbReference type="ChEBI" id="CHEBI:57856"/>
        <dbReference type="ChEBI" id="CHEBI:59789"/>
        <dbReference type="ChEBI" id="CHEBI:90615"/>
        <dbReference type="ChEBI" id="CHEBI:90616"/>
        <dbReference type="EC" id="2.1.1.72"/>
    </reaction>
</comment>
<dbReference type="InterPro" id="IPR029063">
    <property type="entry name" value="SAM-dependent_MTases_sf"/>
</dbReference>
<sequence>MKTMQQVSADKLRGGFYSPQPLVAVCLDRLRDLLPDSLGSLRLLEPSAGDGAFIRGLDEDPLGKRVRDLVAVELLESEAQRCEEAGDRASFETEIRHGSFLDPDLVPEEGFDAAVGNPPFVRFQFVSETERSYADQVATGMGVTLKGVSNLWIPIFLCALNKVREGGAFAFIIPAECLTGISAGAVRRWLLRNCSAVRVDLFGPGSFPGVLQEVVVLSGRRDPSAADGRLTAWDHSAAGRAWRHSASPEAPTWTRYLLSPAQLEALDEVSSLSCVRSAGSWVRFGVATVTGANDYFSVDRETIEQYGLEDWILPLLPRIRNAEGLVFTPEDHERNIEEGARAGLIDFARGEASPLRHDGALRYIHAGEQAELHTRYKCRIREPWYCVPVVAAGDLLLSKRSHLYPRVVVNEVSAITTDTIYQGKMLAPEAMSARSFAASFHNSLTLLSAEIEGRSFGGGVLELVPSEVARLRVMAHPSMSEELDRLDRVSRSASGDVEEILIRETDGQLAKRIPQISDSTLGLLAEARTELQKRRLDRNRSSAPL</sequence>
<protein>
    <recommendedName>
        <fullName evidence="2">site-specific DNA-methyltransferase (adenine-specific)</fullName>
        <ecNumber evidence="2">2.1.1.72</ecNumber>
    </recommendedName>
</protein>
<dbReference type="Proteomes" id="UP000642673">
    <property type="component" value="Unassembled WGS sequence"/>
</dbReference>
<dbReference type="EMBL" id="BMVP01000002">
    <property type="protein sequence ID" value="GHB48246.1"/>
    <property type="molecule type" value="Genomic_DNA"/>
</dbReference>
<keyword evidence="4" id="KW-0808">Transferase</keyword>
<name>A0ABQ3ESS2_9ACTN</name>
<dbReference type="InterPro" id="IPR002052">
    <property type="entry name" value="DNA_methylase_N6_adenine_CS"/>
</dbReference>
<evidence type="ECO:0000256" key="4">
    <source>
        <dbReference type="ARBA" id="ARBA00022679"/>
    </source>
</evidence>
<evidence type="ECO:0000256" key="2">
    <source>
        <dbReference type="ARBA" id="ARBA00011900"/>
    </source>
</evidence>
<dbReference type="Pfam" id="PF22837">
    <property type="entry name" value="M_Eco57I_C"/>
    <property type="match status" value="1"/>
</dbReference>
<dbReference type="GO" id="GO:0032259">
    <property type="term" value="P:methylation"/>
    <property type="evidence" value="ECO:0007669"/>
    <property type="project" value="UniProtKB-KW"/>
</dbReference>
<organism evidence="9 10">
    <name type="scientific">Streptomyces cirratus</name>
    <dbReference type="NCBI Taxonomy" id="68187"/>
    <lineage>
        <taxon>Bacteria</taxon>
        <taxon>Bacillati</taxon>
        <taxon>Actinomycetota</taxon>
        <taxon>Actinomycetes</taxon>
        <taxon>Kitasatosporales</taxon>
        <taxon>Streptomycetaceae</taxon>
        <taxon>Streptomyces</taxon>
    </lineage>
</organism>
<evidence type="ECO:0000256" key="6">
    <source>
        <dbReference type="ARBA" id="ARBA00047942"/>
    </source>
</evidence>
<evidence type="ECO:0000259" key="7">
    <source>
        <dbReference type="Pfam" id="PF07669"/>
    </source>
</evidence>
<dbReference type="PRINTS" id="PR00507">
    <property type="entry name" value="N12N6MTFRASE"/>
</dbReference>
<keyword evidence="5" id="KW-0949">S-adenosyl-L-methionine</keyword>
<dbReference type="Gene3D" id="3.40.50.150">
    <property type="entry name" value="Vaccinia Virus protein VP39"/>
    <property type="match status" value="1"/>
</dbReference>
<dbReference type="InterPro" id="IPR011639">
    <property type="entry name" value="MethylTrfase_TaqI-like_dom"/>
</dbReference>
<evidence type="ECO:0000313" key="9">
    <source>
        <dbReference type="EMBL" id="GHB48246.1"/>
    </source>
</evidence>
<evidence type="ECO:0000313" key="10">
    <source>
        <dbReference type="Proteomes" id="UP000642673"/>
    </source>
</evidence>
<gene>
    <name evidence="9" type="ORF">GCM10010347_17580</name>
</gene>
<evidence type="ECO:0000259" key="8">
    <source>
        <dbReference type="Pfam" id="PF22837"/>
    </source>
</evidence>
<accession>A0ABQ3ESS2</accession>
<dbReference type="InterPro" id="IPR050953">
    <property type="entry name" value="N4_N6_ade-DNA_methylase"/>
</dbReference>
<proteinExistence type="inferred from homology"/>
<dbReference type="InterPro" id="IPR054520">
    <property type="entry name" value="M_Eco57I_C"/>
</dbReference>
<dbReference type="EC" id="2.1.1.72" evidence="2"/>
<comment type="similarity">
    <text evidence="1">Belongs to the N(4)/N(6)-methyltransferase family.</text>
</comment>
<evidence type="ECO:0000256" key="3">
    <source>
        <dbReference type="ARBA" id="ARBA00022603"/>
    </source>
</evidence>
<comment type="caution">
    <text evidence="9">The sequence shown here is derived from an EMBL/GenBank/DDBJ whole genome shotgun (WGS) entry which is preliminary data.</text>
</comment>
<keyword evidence="3 9" id="KW-0489">Methyltransferase</keyword>
<evidence type="ECO:0000256" key="1">
    <source>
        <dbReference type="ARBA" id="ARBA00006594"/>
    </source>
</evidence>